<dbReference type="RefSeq" id="WP_089790173.1">
    <property type="nucleotide sequence ID" value="NZ_FOKW01000023.1"/>
</dbReference>
<feature type="region of interest" description="Disordered" evidence="1">
    <location>
        <begin position="1"/>
        <end position="25"/>
    </location>
</feature>
<dbReference type="OrthoDB" id="202826at2157"/>
<dbReference type="Proteomes" id="UP000199161">
    <property type="component" value="Unassembled WGS sequence"/>
</dbReference>
<evidence type="ECO:0000313" key="3">
    <source>
        <dbReference type="EMBL" id="SFC76448.1"/>
    </source>
</evidence>
<dbReference type="AlphaFoldDB" id="A0A1I1LZR8"/>
<name>A0A1I1LZR8_NATHA</name>
<feature type="compositionally biased region" description="Basic and acidic residues" evidence="1">
    <location>
        <begin position="16"/>
        <end position="25"/>
    </location>
</feature>
<dbReference type="EMBL" id="FOKW01000023">
    <property type="protein sequence ID" value="SFC76448.1"/>
    <property type="molecule type" value="Genomic_DNA"/>
</dbReference>
<reference evidence="4" key="1">
    <citation type="submission" date="2016-10" db="EMBL/GenBank/DDBJ databases">
        <authorList>
            <person name="Varghese N."/>
            <person name="Submissions S."/>
        </authorList>
    </citation>
    <scope>NUCLEOTIDE SEQUENCE [LARGE SCALE GENOMIC DNA]</scope>
    <source>
        <strain evidence="4">DSM 13078</strain>
    </source>
</reference>
<evidence type="ECO:0000313" key="4">
    <source>
        <dbReference type="Proteomes" id="UP000199161"/>
    </source>
</evidence>
<accession>A0A1I1LZR8</accession>
<gene>
    <name evidence="3" type="ORF">SAMN05444422_12311</name>
</gene>
<dbReference type="Pfam" id="PF26424">
    <property type="entry name" value="DUF8115"/>
    <property type="match status" value="1"/>
</dbReference>
<organism evidence="3 4">
    <name type="scientific">Natronobacterium haloterrestre</name>
    <name type="common">Halobiforma haloterrestris</name>
    <dbReference type="NCBI Taxonomy" id="148448"/>
    <lineage>
        <taxon>Archaea</taxon>
        <taxon>Methanobacteriati</taxon>
        <taxon>Methanobacteriota</taxon>
        <taxon>Stenosarchaea group</taxon>
        <taxon>Halobacteria</taxon>
        <taxon>Halobacteriales</taxon>
        <taxon>Natrialbaceae</taxon>
        <taxon>Natronobacterium</taxon>
    </lineage>
</organism>
<protein>
    <recommendedName>
        <fullName evidence="2">DUF8115 domain-containing protein</fullName>
    </recommendedName>
</protein>
<feature type="domain" description="DUF8115" evidence="2">
    <location>
        <begin position="2"/>
        <end position="59"/>
    </location>
</feature>
<dbReference type="InterPro" id="IPR058428">
    <property type="entry name" value="DUF8115"/>
</dbReference>
<evidence type="ECO:0000259" key="2">
    <source>
        <dbReference type="Pfam" id="PF26424"/>
    </source>
</evidence>
<proteinExistence type="predicted"/>
<sequence length="64" mass="7183">MDDEIEELKQQTSQGDRLDEASAEQKRNDLKTAILEELEKIDEGDQQKVVSVWDGPMAASSVFS</sequence>
<keyword evidence="4" id="KW-1185">Reference proteome</keyword>
<evidence type="ECO:0000256" key="1">
    <source>
        <dbReference type="SAM" id="MobiDB-lite"/>
    </source>
</evidence>